<sequence>MGIQAFGDEDWKVSRPHKLPICTGLWNEPTACLHCSWHPSCSQGIGQKSDSLPSHPPLLSCQAPQAPWWDWAYRL</sequence>
<evidence type="ECO:0000313" key="1">
    <source>
        <dbReference type="EMBL" id="PNJ64900.1"/>
    </source>
</evidence>
<comment type="caution">
    <text evidence="1">The sequence shown here is derived from an EMBL/GenBank/DDBJ whole genome shotgun (WGS) entry which is preliminary data.</text>
</comment>
<reference evidence="1" key="1">
    <citation type="submission" date="2017-12" db="EMBL/GenBank/DDBJ databases">
        <title>High-resolution comparative analysis of great ape genomes.</title>
        <authorList>
            <person name="Pollen A."/>
            <person name="Hastie A."/>
            <person name="Hormozdiari F."/>
            <person name="Dougherty M."/>
            <person name="Liu R."/>
            <person name="Chaisson M."/>
            <person name="Hoppe E."/>
            <person name="Hill C."/>
            <person name="Pang A."/>
            <person name="Hillier L."/>
            <person name="Baker C."/>
            <person name="Armstrong J."/>
            <person name="Shendure J."/>
            <person name="Paten B."/>
            <person name="Wilson R."/>
            <person name="Chao H."/>
            <person name="Schneider V."/>
            <person name="Ventura M."/>
            <person name="Kronenberg Z."/>
            <person name="Murali S."/>
            <person name="Gordon D."/>
            <person name="Cantsilieris S."/>
            <person name="Munson K."/>
            <person name="Nelson B."/>
            <person name="Raja A."/>
            <person name="Underwood J."/>
            <person name="Diekhans M."/>
            <person name="Fiddes I."/>
            <person name="Haussler D."/>
            <person name="Eichler E."/>
        </authorList>
    </citation>
    <scope>NUCLEOTIDE SEQUENCE [LARGE SCALE GENOMIC DNA]</scope>
    <source>
        <strain evidence="1">Susie</strain>
    </source>
</reference>
<protein>
    <submittedName>
        <fullName evidence="1">Uncharacterized protein</fullName>
    </submittedName>
</protein>
<gene>
    <name evidence="1" type="ORF">CR201_G0012929</name>
</gene>
<accession>A0A2J8W576</accession>
<dbReference type="AlphaFoldDB" id="A0A2J8W576"/>
<proteinExistence type="predicted"/>
<organism evidence="1">
    <name type="scientific">Pongo abelii</name>
    <name type="common">Sumatran orangutan</name>
    <name type="synonym">Pongo pygmaeus abelii</name>
    <dbReference type="NCBI Taxonomy" id="9601"/>
    <lineage>
        <taxon>Eukaryota</taxon>
        <taxon>Metazoa</taxon>
        <taxon>Chordata</taxon>
        <taxon>Craniata</taxon>
        <taxon>Vertebrata</taxon>
        <taxon>Euteleostomi</taxon>
        <taxon>Mammalia</taxon>
        <taxon>Eutheria</taxon>
        <taxon>Euarchontoglires</taxon>
        <taxon>Primates</taxon>
        <taxon>Haplorrhini</taxon>
        <taxon>Catarrhini</taxon>
        <taxon>Hominidae</taxon>
        <taxon>Pongo</taxon>
    </lineage>
</organism>
<name>A0A2J8W576_PONAB</name>
<dbReference type="EMBL" id="NDHI03003399">
    <property type="protein sequence ID" value="PNJ64900.1"/>
    <property type="molecule type" value="Genomic_DNA"/>
</dbReference>